<feature type="region of interest" description="Disordered" evidence="1">
    <location>
        <begin position="999"/>
        <end position="1082"/>
    </location>
</feature>
<feature type="region of interest" description="Disordered" evidence="1">
    <location>
        <begin position="438"/>
        <end position="470"/>
    </location>
</feature>
<organism evidence="2 3">
    <name type="scientific">Gnathostoma spinigerum</name>
    <dbReference type="NCBI Taxonomy" id="75299"/>
    <lineage>
        <taxon>Eukaryota</taxon>
        <taxon>Metazoa</taxon>
        <taxon>Ecdysozoa</taxon>
        <taxon>Nematoda</taxon>
        <taxon>Chromadorea</taxon>
        <taxon>Rhabditida</taxon>
        <taxon>Spirurina</taxon>
        <taxon>Gnathostomatomorpha</taxon>
        <taxon>Gnathostomatoidea</taxon>
        <taxon>Gnathostomatidae</taxon>
        <taxon>Gnathostoma</taxon>
    </lineage>
</organism>
<protein>
    <submittedName>
        <fullName evidence="2">Uncharacterized protein</fullName>
    </submittedName>
</protein>
<gene>
    <name evidence="2" type="ORF">AB6A40_001345</name>
</gene>
<comment type="caution">
    <text evidence="2">The sequence shown here is derived from an EMBL/GenBank/DDBJ whole genome shotgun (WGS) entry which is preliminary data.</text>
</comment>
<feature type="region of interest" description="Disordered" evidence="1">
    <location>
        <begin position="204"/>
        <end position="234"/>
    </location>
</feature>
<dbReference type="EMBL" id="JBGFUD010000489">
    <property type="protein sequence ID" value="MFH4974636.1"/>
    <property type="molecule type" value="Genomic_DNA"/>
</dbReference>
<feature type="compositionally biased region" description="Basic and acidic residues" evidence="1">
    <location>
        <begin position="1759"/>
        <end position="1785"/>
    </location>
</feature>
<feature type="region of interest" description="Disordered" evidence="1">
    <location>
        <begin position="308"/>
        <end position="330"/>
    </location>
</feature>
<feature type="compositionally biased region" description="Basic and acidic residues" evidence="1">
    <location>
        <begin position="944"/>
        <end position="953"/>
    </location>
</feature>
<feature type="compositionally biased region" description="Polar residues" evidence="1">
    <location>
        <begin position="1060"/>
        <end position="1082"/>
    </location>
</feature>
<evidence type="ECO:0000313" key="2">
    <source>
        <dbReference type="EMBL" id="MFH4974636.1"/>
    </source>
</evidence>
<feature type="region of interest" description="Disordered" evidence="1">
    <location>
        <begin position="499"/>
        <end position="533"/>
    </location>
</feature>
<name>A0ABD6EB48_9BILA</name>
<accession>A0ABD6EB48</accession>
<feature type="compositionally biased region" description="Polar residues" evidence="1">
    <location>
        <begin position="930"/>
        <end position="940"/>
    </location>
</feature>
<feature type="compositionally biased region" description="Basic and acidic residues" evidence="1">
    <location>
        <begin position="506"/>
        <end position="533"/>
    </location>
</feature>
<reference evidence="2 3" key="1">
    <citation type="submission" date="2024-08" db="EMBL/GenBank/DDBJ databases">
        <title>Gnathostoma spinigerum genome.</title>
        <authorList>
            <person name="Gonzalez-Bertolin B."/>
            <person name="Monzon S."/>
            <person name="Zaballos A."/>
            <person name="Jimenez P."/>
            <person name="Dekumyoy P."/>
            <person name="Varona S."/>
            <person name="Cuesta I."/>
            <person name="Sumanam S."/>
            <person name="Adisakwattana P."/>
            <person name="Gasser R.B."/>
            <person name="Hernandez-Gonzalez A."/>
            <person name="Young N.D."/>
            <person name="Perteguer M.J."/>
        </authorList>
    </citation>
    <scope>NUCLEOTIDE SEQUENCE [LARGE SCALE GENOMIC DNA]</scope>
    <source>
        <strain evidence="2">AL3</strain>
        <tissue evidence="2">Liver</tissue>
    </source>
</reference>
<feature type="compositionally biased region" description="Basic and acidic residues" evidence="1">
    <location>
        <begin position="440"/>
        <end position="458"/>
    </location>
</feature>
<sequence>METFGSYQDQKKVRIQVSPNEMSDIFKTFRKQLNDTYWDTIANDSVCEEGMNELDRIIIYRGCEPSVIMSYLALVREVFSHLSFNIKSRCLDGVERRNKLKSAWMKCRNKFIRIKLAMEDCWTRGNEPDLLVVYLSLATLFSLYKEVADEADIQACYSVAQDARRIGQEGLTDYEWVNVEEYCDAIEHIYFLRNLHDEKYVPSSKTGIKSRNYSNGSSLEGSDSGETTDLDVTSAQTESLNEMREMAREEMLEFTEYWRNMKKLIERCNRNLDRYSESSSMYSIRNGYLNRTRPRDFQIHDDRYDDSNDSLEWRTHSDDQTVPRYSDRRPRYSGSSECTGFYGKRVLYSAATSCGRGLMRVENHELAYEMKRKNGLVSGRVKRAKSVNLIETENDYSKPDLRYARIVDPDFDAFSVKAEARQQDWEWFVNVRRAHRKYRQRSESPNNRRYDTDRDPVQRRTAFSPSPAREMPSVSVEKFAEFSLIPDEASEARDIAAFAESPKQNEVSKQEGESGEKTTVRDEKSTEIESERQCEVTDVESVIEKHKETTFSDGSALIAEILARLPRITVMERGVQADLSKSDVKRDISEPKPPATIDLNIALSKVNEVSASVERKTENRQSLKEYLSLTLKASSDKQVEVNTVTNSYVSSAEIDIDANKLRRGRMTTDKQTVRDTYHDNIWSNTMITDKALEQVVPLSTKPCENVEITESISMSRSNSRTLSANVVDNTQYKVIASHVPDSERVSDAKSKRLREQIQNYNDRILQEMKRSGARLTKTEDAEESCDISKAVVESASVPSWKTVENIVDLRKSDDRIRARMDEIEQASENRREVVMTPENFDEYLDETDMRYSDSDENLSYGHSSVSTVVECPISKDTVKHGASITVSENNPQLQNYDTSREKCDKVILDQTFETVVTGLEEWEETHTKRTQQATESSPTVGKSGETHSPDVKKYHTTQPALETERDTGYDSRMSTEIPEENRELNSHTGWEEAINKASRRMLQRKANETSSTLISPQKRETPQQHSKHYPPSSENCPGLSKDSLYMVAQEPSSVRKLENSESTFHNSISKTNRLQQSSNRTKSALELSEVPLIKTSSNKPRDALLLLQSPTSRIPQTAQLISKLPFPRSSPTEEIIRNAITVLSGIDESLEKSKIDRSQSSYLGRRSFHIGDVNEQKATDVDRKEDEDHRVQCPETITPSTMRSAGPHMPTHSPYSKRQRTAYDEYNSNVILTSHTSGDSEIRREIDGESGFKSESTSSQIEADRAKLPISVKPVLSDYTSQQSIAYQSQTIKDTAQSTKTERMNSRAPSFVPVPRFFNRTGINGGAPVKASRSESGMSSSTGTRTAQTLEKFGNKTVDTGYIRRQEKKTDSIITNVLDKQVGQAETHIKVPETKPDVSRGTDLSGTRFVGSPLDQYTERIPPSRIRTMNVDTISSSVKALARSASDLKSSFQKSKNEELSSISEGVKEVSEANEDLRASLQKVQDLFSAAGIRLGSRIDSRGTAEKKQFETVAGELQDASGSHTDPGLLKQPERVAHKETTETHRSHEVSRRVSRSSGVSYTPRTTAIENDLSKCEESRKQQTVVDAYSTKVAKDSSIFASSAEASGSVKSTHENWATQERMISDSRSKSDIDNLIDFGQETYETDKEHIKPMGIKDDKEMKNNGMESVVTDSIRQSTVDTRDTRTDQCRRTERVIRSHTLTQTASQLTTTSLLTAQKSASETTKNLAKFDSNVQQSTKVTTEKSPQMDTSKSTPIADETKTKTSDAEKEKLTEPDIVLDKVDSQRPSTVISGLTQTESSAVSDDGVEDIRITRRRQLIGSPPHVPPPPLPEGSISPKSEDSTSGLRSPE</sequence>
<dbReference type="Proteomes" id="UP001608902">
    <property type="component" value="Unassembled WGS sequence"/>
</dbReference>
<feature type="region of interest" description="Disordered" evidence="1">
    <location>
        <begin position="1312"/>
        <end position="1346"/>
    </location>
</feature>
<keyword evidence="3" id="KW-1185">Reference proteome</keyword>
<feature type="compositionally biased region" description="Polar residues" evidence="1">
    <location>
        <begin position="1786"/>
        <end position="1803"/>
    </location>
</feature>
<evidence type="ECO:0000256" key="1">
    <source>
        <dbReference type="SAM" id="MobiDB-lite"/>
    </source>
</evidence>
<feature type="region of interest" description="Disordered" evidence="1">
    <location>
        <begin position="1197"/>
        <end position="1216"/>
    </location>
</feature>
<feature type="region of interest" description="Disordered" evidence="1">
    <location>
        <begin position="1728"/>
        <end position="1851"/>
    </location>
</feature>
<feature type="region of interest" description="Disordered" evidence="1">
    <location>
        <begin position="1538"/>
        <end position="1561"/>
    </location>
</feature>
<feature type="compositionally biased region" description="Basic and acidic residues" evidence="1">
    <location>
        <begin position="1238"/>
        <end position="1252"/>
    </location>
</feature>
<feature type="compositionally biased region" description="Low complexity" evidence="1">
    <location>
        <begin position="1334"/>
        <end position="1346"/>
    </location>
</feature>
<feature type="region of interest" description="Disordered" evidence="1">
    <location>
        <begin position="923"/>
        <end position="972"/>
    </location>
</feature>
<feature type="compositionally biased region" description="Polar residues" evidence="1">
    <location>
        <begin position="1728"/>
        <end position="1755"/>
    </location>
</feature>
<proteinExistence type="predicted"/>
<feature type="region of interest" description="Disordered" evidence="1">
    <location>
        <begin position="1235"/>
        <end position="1262"/>
    </location>
</feature>
<feature type="compositionally biased region" description="Basic and acidic residues" evidence="1">
    <location>
        <begin position="1538"/>
        <end position="1552"/>
    </location>
</feature>
<evidence type="ECO:0000313" key="3">
    <source>
        <dbReference type="Proteomes" id="UP001608902"/>
    </source>
</evidence>